<dbReference type="SUPFAM" id="SSF53756">
    <property type="entry name" value="UDP-Glycosyltransferase/glycogen phosphorylase"/>
    <property type="match status" value="1"/>
</dbReference>
<keyword evidence="3 4" id="KW-0808">Transferase</keyword>
<dbReference type="PANTHER" id="PTHR48046:SF6">
    <property type="entry name" value="GLYCOSYLTRANSFERASE"/>
    <property type="match status" value="1"/>
</dbReference>
<accession>W9QHX3</accession>
<evidence type="ECO:0000256" key="2">
    <source>
        <dbReference type="ARBA" id="ARBA00022676"/>
    </source>
</evidence>
<dbReference type="FunFam" id="3.40.50.2000:FF:000051">
    <property type="entry name" value="Glycosyltransferase"/>
    <property type="match status" value="1"/>
</dbReference>
<dbReference type="eggNOG" id="KOG1192">
    <property type="taxonomic scope" value="Eukaryota"/>
</dbReference>
<evidence type="ECO:0000256" key="3">
    <source>
        <dbReference type="ARBA" id="ARBA00022679"/>
    </source>
</evidence>
<sequence>MNQTPHIAILPSPGISHLIPFVELAKRLILHHDLHVTCIIPCTPNEPSDATKSVLESLPKPNSRTIFLPPVSFDDLPDDANPSRKISHTMTHSLPSIHHVLKSLVSSTSTTSSPPVVALFLDPFAIGALDIAKELDIPTYVFFPTNAMALSLIFYLPKLDEIAASYDFMRDLPEPVKLPGCPPFHGGDLFASIQDRRTDTYKKTVQISKLIVSAERIKGFILNSFVDIEAKVIKALQEEKTIYPVGPIVQTGPPRQDDGDSECLTWLDKQPRGSVLYVSFGSGGTLSYEQMTELAFGLEMSGHRFIWVVRRPNNEFPNAAFLNHGPKNPLEPLEYLPNGFLERKGQGLVVHNWAPQTRVLGHISTGGFLSHCGWSSTLESILHGVPIIAWPLFAEQKMNAVLLVENLKVALRPKADGEDGIIRREEVASVVKALMEGTSEKGRIVRHSIKQLKDSVVKALNEDGSSTRALSELASTLKNMATK</sequence>
<dbReference type="InterPro" id="IPR002213">
    <property type="entry name" value="UDP_glucos_trans"/>
</dbReference>
<name>W9QHX3_9ROSA</name>
<dbReference type="Pfam" id="PF00201">
    <property type="entry name" value="UDPGT"/>
    <property type="match status" value="1"/>
</dbReference>
<evidence type="ECO:0000256" key="4">
    <source>
        <dbReference type="RuleBase" id="RU003718"/>
    </source>
</evidence>
<proteinExistence type="inferred from homology"/>
<keyword evidence="7" id="KW-1185">Reference proteome</keyword>
<dbReference type="FunFam" id="3.40.50.2000:FF:000054">
    <property type="entry name" value="Glycosyltransferase"/>
    <property type="match status" value="1"/>
</dbReference>
<dbReference type="GO" id="GO:0008194">
    <property type="term" value="F:UDP-glycosyltransferase activity"/>
    <property type="evidence" value="ECO:0007669"/>
    <property type="project" value="InterPro"/>
</dbReference>
<dbReference type="AlphaFoldDB" id="W9QHX3"/>
<protein>
    <recommendedName>
        <fullName evidence="5">Glycosyltransferase</fullName>
        <ecNumber evidence="5">2.4.1.-</ecNumber>
    </recommendedName>
</protein>
<gene>
    <name evidence="6" type="ORF">L484_021816</name>
</gene>
<evidence type="ECO:0000256" key="1">
    <source>
        <dbReference type="ARBA" id="ARBA00009995"/>
    </source>
</evidence>
<evidence type="ECO:0000313" key="6">
    <source>
        <dbReference type="EMBL" id="EXB37610.1"/>
    </source>
</evidence>
<dbReference type="Gene3D" id="3.40.50.2000">
    <property type="entry name" value="Glycogen Phosphorylase B"/>
    <property type="match status" value="2"/>
</dbReference>
<dbReference type="EMBL" id="KE343643">
    <property type="protein sequence ID" value="EXB37610.1"/>
    <property type="molecule type" value="Genomic_DNA"/>
</dbReference>
<evidence type="ECO:0000256" key="5">
    <source>
        <dbReference type="RuleBase" id="RU362057"/>
    </source>
</evidence>
<keyword evidence="2 4" id="KW-0328">Glycosyltransferase</keyword>
<dbReference type="OrthoDB" id="5835829at2759"/>
<dbReference type="InterPro" id="IPR035595">
    <property type="entry name" value="UDP_glycos_trans_CS"/>
</dbReference>
<dbReference type="PANTHER" id="PTHR48046">
    <property type="entry name" value="UDP-GLYCOSYLTRANSFERASE 72E1"/>
    <property type="match status" value="1"/>
</dbReference>
<comment type="similarity">
    <text evidence="1 4">Belongs to the UDP-glycosyltransferase family.</text>
</comment>
<dbReference type="CDD" id="cd03784">
    <property type="entry name" value="GT1_Gtf-like"/>
    <property type="match status" value="1"/>
</dbReference>
<reference evidence="7" key="1">
    <citation type="submission" date="2013-01" db="EMBL/GenBank/DDBJ databases">
        <title>Draft Genome Sequence of a Mulberry Tree, Morus notabilis C.K. Schneid.</title>
        <authorList>
            <person name="He N."/>
            <person name="Zhao S."/>
        </authorList>
    </citation>
    <scope>NUCLEOTIDE SEQUENCE</scope>
</reference>
<organism evidence="6 7">
    <name type="scientific">Morus notabilis</name>
    <dbReference type="NCBI Taxonomy" id="981085"/>
    <lineage>
        <taxon>Eukaryota</taxon>
        <taxon>Viridiplantae</taxon>
        <taxon>Streptophyta</taxon>
        <taxon>Embryophyta</taxon>
        <taxon>Tracheophyta</taxon>
        <taxon>Spermatophyta</taxon>
        <taxon>Magnoliopsida</taxon>
        <taxon>eudicotyledons</taxon>
        <taxon>Gunneridae</taxon>
        <taxon>Pentapetalae</taxon>
        <taxon>rosids</taxon>
        <taxon>fabids</taxon>
        <taxon>Rosales</taxon>
        <taxon>Moraceae</taxon>
        <taxon>Moreae</taxon>
        <taxon>Morus</taxon>
    </lineage>
</organism>
<dbReference type="KEGG" id="mnt:21404656"/>
<dbReference type="Proteomes" id="UP000030645">
    <property type="component" value="Unassembled WGS sequence"/>
</dbReference>
<dbReference type="EC" id="2.4.1.-" evidence="5"/>
<dbReference type="PROSITE" id="PS00375">
    <property type="entry name" value="UDPGT"/>
    <property type="match status" value="1"/>
</dbReference>
<evidence type="ECO:0000313" key="7">
    <source>
        <dbReference type="Proteomes" id="UP000030645"/>
    </source>
</evidence>